<evidence type="ECO:0000259" key="6">
    <source>
        <dbReference type="PROSITE" id="PS50893"/>
    </source>
</evidence>
<dbReference type="RefSeq" id="WP_010553046.1">
    <property type="nucleotide sequence ID" value="NZ_CP011026.1"/>
</dbReference>
<dbReference type="PANTHER" id="PTHR42711:SF5">
    <property type="entry name" value="ABC TRANSPORTER ATP-BINDING PROTEIN NATA"/>
    <property type="match status" value="1"/>
</dbReference>
<reference evidence="7 8" key="1">
    <citation type="journal article" date="2012" name="J. Bacteriol.">
        <title>Genome sequences of type strains of seven species of the marine bacterium Pseudoalteromonas.</title>
        <authorList>
            <person name="Xie B.B."/>
            <person name="Shu Y.L."/>
            <person name="Qin Q.L."/>
            <person name="Rong J.C."/>
            <person name="Zhang X.Y."/>
            <person name="Chen X.L."/>
            <person name="Shi M."/>
            <person name="He H.L."/>
            <person name="Zhou B.C."/>
            <person name="Zhang Y.Z."/>
        </authorList>
    </citation>
    <scope>NUCLEOTIDE SEQUENCE [LARGE SCALE GENOMIC DNA]</scope>
    <source>
        <strain evidence="7 8">A 37-1-2</strain>
    </source>
</reference>
<evidence type="ECO:0000256" key="4">
    <source>
        <dbReference type="ARBA" id="ARBA00022741"/>
    </source>
</evidence>
<gene>
    <name evidence="7" type="ORF">PARC_b0611</name>
</gene>
<evidence type="ECO:0000256" key="5">
    <source>
        <dbReference type="ARBA" id="ARBA00022840"/>
    </source>
</evidence>
<keyword evidence="5 7" id="KW-0067">ATP-binding</keyword>
<dbReference type="GO" id="GO:0016887">
    <property type="term" value="F:ATP hydrolysis activity"/>
    <property type="evidence" value="ECO:0007669"/>
    <property type="project" value="InterPro"/>
</dbReference>
<accession>A0A290S9Q4</accession>
<protein>
    <submittedName>
        <fullName evidence="7">ABC-2 type transport system ATP-binding protein</fullName>
    </submittedName>
</protein>
<dbReference type="OrthoDB" id="9775490at2"/>
<name>A0A290S9Q4_9GAMM</name>
<proteinExistence type="inferred from homology"/>
<dbReference type="InterPro" id="IPR027417">
    <property type="entry name" value="P-loop_NTPase"/>
</dbReference>
<dbReference type="KEGG" id="part:PARC_b0611"/>
<dbReference type="Pfam" id="PF00005">
    <property type="entry name" value="ABC_tran"/>
    <property type="match status" value="1"/>
</dbReference>
<evidence type="ECO:0000313" key="7">
    <source>
        <dbReference type="EMBL" id="ATC88792.1"/>
    </source>
</evidence>
<organism evidence="7 8">
    <name type="scientific">Pseudoalteromonas arctica A 37-1-2</name>
    <dbReference type="NCBI Taxonomy" id="1117313"/>
    <lineage>
        <taxon>Bacteria</taxon>
        <taxon>Pseudomonadati</taxon>
        <taxon>Pseudomonadota</taxon>
        <taxon>Gammaproteobacteria</taxon>
        <taxon>Alteromonadales</taxon>
        <taxon>Pseudoalteromonadaceae</taxon>
        <taxon>Pseudoalteromonas</taxon>
    </lineage>
</organism>
<dbReference type="InterPro" id="IPR050763">
    <property type="entry name" value="ABC_transporter_ATP-binding"/>
</dbReference>
<dbReference type="Proteomes" id="UP000016505">
    <property type="component" value="Chromosome II"/>
</dbReference>
<keyword evidence="4" id="KW-0547">Nucleotide-binding</keyword>
<sequence>MTQLMPIMLALKQVSFGYKANMPLSVDNISFNLVQGSCTAILGPNGAGKSTLISLMSGLLTAQTGHISYPFYSQYTTKKAIAQKVALVPQDFAFYHELSVHDNLAFFVSISEKNRSLHSNHIKSAIRACGLDDVTNKMAGSLSGGYKRRLNIAIALSKQPDIIFLDEPTVGIDPLSRDAIINLLLDLKQQGKTLVYTSHLLHEVELLCDEVVFLNNGKVVANELLNIQKPSLNFTTVKPLSPTQITLFTQPITILENGGHQLKVSNSEQLASAFIVLANLSHDIKTLTFSNSHIEQLYRDLFSESSC</sequence>
<evidence type="ECO:0000256" key="2">
    <source>
        <dbReference type="ARBA" id="ARBA00022448"/>
    </source>
</evidence>
<dbReference type="GO" id="GO:0005524">
    <property type="term" value="F:ATP binding"/>
    <property type="evidence" value="ECO:0007669"/>
    <property type="project" value="UniProtKB-KW"/>
</dbReference>
<evidence type="ECO:0000256" key="3">
    <source>
        <dbReference type="ARBA" id="ARBA00022458"/>
    </source>
</evidence>
<dbReference type="SUPFAM" id="SSF52540">
    <property type="entry name" value="P-loop containing nucleoside triphosphate hydrolases"/>
    <property type="match status" value="1"/>
</dbReference>
<dbReference type="CDD" id="cd03230">
    <property type="entry name" value="ABC_DR_subfamily_A"/>
    <property type="match status" value="1"/>
</dbReference>
<keyword evidence="2" id="KW-0813">Transport</keyword>
<dbReference type="SMART" id="SM00382">
    <property type="entry name" value="AAA"/>
    <property type="match status" value="1"/>
</dbReference>
<dbReference type="PANTHER" id="PTHR42711">
    <property type="entry name" value="ABC TRANSPORTER ATP-BINDING PROTEIN"/>
    <property type="match status" value="1"/>
</dbReference>
<feature type="domain" description="ABC transporter" evidence="6">
    <location>
        <begin position="9"/>
        <end position="241"/>
    </location>
</feature>
<dbReference type="InterPro" id="IPR003593">
    <property type="entry name" value="AAA+_ATPase"/>
</dbReference>
<comment type="similarity">
    <text evidence="1">Belongs to the ABC transporter superfamily.</text>
</comment>
<evidence type="ECO:0000256" key="1">
    <source>
        <dbReference type="ARBA" id="ARBA00005417"/>
    </source>
</evidence>
<evidence type="ECO:0000313" key="8">
    <source>
        <dbReference type="Proteomes" id="UP000016505"/>
    </source>
</evidence>
<dbReference type="EMBL" id="CP011026">
    <property type="protein sequence ID" value="ATC88792.1"/>
    <property type="molecule type" value="Genomic_DNA"/>
</dbReference>
<dbReference type="InterPro" id="IPR003439">
    <property type="entry name" value="ABC_transporter-like_ATP-bd"/>
</dbReference>
<keyword evidence="3" id="KW-0536">Nodulation</keyword>
<dbReference type="Gene3D" id="3.40.50.300">
    <property type="entry name" value="P-loop containing nucleotide triphosphate hydrolases"/>
    <property type="match status" value="1"/>
</dbReference>
<dbReference type="PROSITE" id="PS50893">
    <property type="entry name" value="ABC_TRANSPORTER_2"/>
    <property type="match status" value="1"/>
</dbReference>
<dbReference type="AlphaFoldDB" id="A0A290S9Q4"/>